<keyword evidence="5 8" id="KW-0808">Transferase</keyword>
<comment type="caution">
    <text evidence="11">The sequence shown here is derived from an EMBL/GenBank/DDBJ whole genome shotgun (WGS) entry which is preliminary data.</text>
</comment>
<comment type="catalytic activity">
    <reaction evidence="7 8">
        <text>D-erythrose 4-phosphate + phosphoenolpyruvate + H2O = 7-phospho-2-dehydro-3-deoxy-D-arabino-heptonate + phosphate</text>
        <dbReference type="Rhea" id="RHEA:14717"/>
        <dbReference type="ChEBI" id="CHEBI:15377"/>
        <dbReference type="ChEBI" id="CHEBI:16897"/>
        <dbReference type="ChEBI" id="CHEBI:43474"/>
        <dbReference type="ChEBI" id="CHEBI:58394"/>
        <dbReference type="ChEBI" id="CHEBI:58702"/>
        <dbReference type="EC" id="2.5.1.54"/>
    </reaction>
</comment>
<dbReference type="SUPFAM" id="SSF51569">
    <property type="entry name" value="Aldolase"/>
    <property type="match status" value="1"/>
</dbReference>
<evidence type="ECO:0000256" key="6">
    <source>
        <dbReference type="ARBA" id="ARBA00023141"/>
    </source>
</evidence>
<evidence type="ECO:0000256" key="1">
    <source>
        <dbReference type="ARBA" id="ARBA00003726"/>
    </source>
</evidence>
<dbReference type="Proteomes" id="UP001589610">
    <property type="component" value="Unassembled WGS sequence"/>
</dbReference>
<evidence type="ECO:0000256" key="3">
    <source>
        <dbReference type="ARBA" id="ARBA00007985"/>
    </source>
</evidence>
<evidence type="ECO:0000256" key="7">
    <source>
        <dbReference type="ARBA" id="ARBA00047508"/>
    </source>
</evidence>
<comment type="pathway">
    <text evidence="2 8">Metabolic intermediate biosynthesis; chorismate biosynthesis; chorismate from D-erythrose 4-phosphate and phosphoenolpyruvate: step 1/7.</text>
</comment>
<dbReference type="GO" id="GO:0003849">
    <property type="term" value="F:3-deoxy-7-phosphoheptulonate synthase activity"/>
    <property type="evidence" value="ECO:0007669"/>
    <property type="project" value="UniProtKB-EC"/>
</dbReference>
<feature type="region of interest" description="Disordered" evidence="9">
    <location>
        <begin position="1"/>
        <end position="21"/>
    </location>
</feature>
<dbReference type="RefSeq" id="WP_344745359.1">
    <property type="nucleotide sequence ID" value="NZ_BAAAWW010000064.1"/>
</dbReference>
<comment type="function">
    <text evidence="1 8">Stereospecific condensation of phosphoenolpyruvate (PEP) and D-erythrose-4-phosphate (E4P) giving rise to 3-deoxy-D-arabino-heptulosonate-7-phosphate (DAHP).</text>
</comment>
<evidence type="ECO:0000259" key="10">
    <source>
        <dbReference type="Pfam" id="PF00793"/>
    </source>
</evidence>
<evidence type="ECO:0000256" key="9">
    <source>
        <dbReference type="SAM" id="MobiDB-lite"/>
    </source>
</evidence>
<proteinExistence type="inferred from homology"/>
<protein>
    <recommendedName>
        <fullName evidence="8">Phospho-2-dehydro-3-deoxyheptonate aldolase</fullName>
        <ecNumber evidence="8">2.5.1.54</ecNumber>
    </recommendedName>
</protein>
<accession>A0ABV5T9Z5</accession>
<keyword evidence="12" id="KW-1185">Reference proteome</keyword>
<feature type="compositionally biased region" description="Polar residues" evidence="9">
    <location>
        <begin position="1"/>
        <end position="17"/>
    </location>
</feature>
<evidence type="ECO:0000313" key="12">
    <source>
        <dbReference type="Proteomes" id="UP001589610"/>
    </source>
</evidence>
<comment type="similarity">
    <text evidence="3 8">Belongs to the class-I DAHP synthase family.</text>
</comment>
<dbReference type="InterPro" id="IPR006218">
    <property type="entry name" value="DAHP1/KDSA"/>
</dbReference>
<dbReference type="Gene3D" id="3.20.20.70">
    <property type="entry name" value="Aldolase class I"/>
    <property type="match status" value="1"/>
</dbReference>
<dbReference type="NCBIfam" id="NF009395">
    <property type="entry name" value="PRK12755.1"/>
    <property type="match status" value="1"/>
</dbReference>
<dbReference type="NCBIfam" id="TIGR00034">
    <property type="entry name" value="aroFGH"/>
    <property type="match status" value="1"/>
</dbReference>
<evidence type="ECO:0000256" key="5">
    <source>
        <dbReference type="ARBA" id="ARBA00022679"/>
    </source>
</evidence>
<dbReference type="PIRSF" id="PIRSF001361">
    <property type="entry name" value="DAHP_synthase"/>
    <property type="match status" value="1"/>
</dbReference>
<evidence type="ECO:0000313" key="11">
    <source>
        <dbReference type="EMBL" id="MFB9675906.1"/>
    </source>
</evidence>
<evidence type="ECO:0000256" key="8">
    <source>
        <dbReference type="PIRNR" id="PIRNR001361"/>
    </source>
</evidence>
<dbReference type="PANTHER" id="PTHR21225">
    <property type="entry name" value="PHOSPHO-2-DEHYDRO-3-DEOXYHEPTONATE ALDOLASE DAHP SYNTHETASE"/>
    <property type="match status" value="1"/>
</dbReference>
<evidence type="ECO:0000256" key="2">
    <source>
        <dbReference type="ARBA" id="ARBA00004688"/>
    </source>
</evidence>
<dbReference type="Pfam" id="PF00793">
    <property type="entry name" value="DAHP_synth_1"/>
    <property type="match status" value="1"/>
</dbReference>
<dbReference type="InterPro" id="IPR013785">
    <property type="entry name" value="Aldolase_TIM"/>
</dbReference>
<reference evidence="11 12" key="1">
    <citation type="submission" date="2024-09" db="EMBL/GenBank/DDBJ databases">
        <authorList>
            <person name="Sun Q."/>
            <person name="Mori K."/>
        </authorList>
    </citation>
    <scope>NUCLEOTIDE SEQUENCE [LARGE SCALE GENOMIC DNA]</scope>
    <source>
        <strain evidence="11 12">JCM 3028</strain>
    </source>
</reference>
<dbReference type="PANTHER" id="PTHR21225:SF12">
    <property type="entry name" value="PHOSPHO-2-DEHYDRO-3-DEOXYHEPTONATE ALDOLASE, TYROSINE-INHIBITED"/>
    <property type="match status" value="1"/>
</dbReference>
<feature type="domain" description="DAHP synthetase I/KDSA" evidence="10">
    <location>
        <begin position="54"/>
        <end position="349"/>
    </location>
</feature>
<keyword evidence="4 8" id="KW-0028">Amino-acid biosynthesis</keyword>
<dbReference type="EC" id="2.5.1.54" evidence="8"/>
<dbReference type="EMBL" id="JBHMBS010000004">
    <property type="protein sequence ID" value="MFB9675906.1"/>
    <property type="molecule type" value="Genomic_DNA"/>
</dbReference>
<gene>
    <name evidence="11" type="ORF">ACFFRH_10440</name>
</gene>
<keyword evidence="6 8" id="KW-0057">Aromatic amino acid biosynthesis</keyword>
<organism evidence="11 12">
    <name type="scientific">Streptosporangium vulgare</name>
    <dbReference type="NCBI Taxonomy" id="46190"/>
    <lineage>
        <taxon>Bacteria</taxon>
        <taxon>Bacillati</taxon>
        <taxon>Actinomycetota</taxon>
        <taxon>Actinomycetes</taxon>
        <taxon>Streptosporangiales</taxon>
        <taxon>Streptosporangiaceae</taxon>
        <taxon>Streptosporangium</taxon>
    </lineage>
</organism>
<evidence type="ECO:0000256" key="4">
    <source>
        <dbReference type="ARBA" id="ARBA00022605"/>
    </source>
</evidence>
<name>A0ABV5T9Z5_9ACTN</name>
<dbReference type="InterPro" id="IPR006219">
    <property type="entry name" value="DAHP_synth_1"/>
</dbReference>
<sequence>MTVTQSPDASPTPSLDSRVTPVEPLLAPAALREEIPMSPTAGETVLNGRYEIAQVLNGQNDRLVVVAGPCSIHDPCAALTYAERLSDLARRVSGSLVVVMRVYMEKPRTRLGWKGLISDPHLDGSNDLNSGLRVARSLMVDILETGLPIGCEFLDPLTPRYFSDAVSWGSIGARTVQSQVHRQLTSGLSMPVGIKNATSGHVEDAVDAIVAASKGHVFPGIDDDGVASIVSTSGNPECHVVLRGGSTAPNYGPSDVANALELLGSAGLPQRLFIDASHGNSGKDHERQPHVAADIARRIAGGEIGIAGIMLESFLAAGRQDLVLGRTERLAYGQSVTDACVDWEQTTRMIEELAEAVEAGRSLRRAGAEDTPLLAEAALPATLPALA</sequence>